<feature type="domain" description="UDP N-acetylglucosamine O-acyltransferase C-terminal" evidence="7">
    <location>
        <begin position="183"/>
        <end position="264"/>
    </location>
</feature>
<evidence type="ECO:0000256" key="5">
    <source>
        <dbReference type="ARBA" id="ARBA00023098"/>
    </source>
</evidence>
<keyword evidence="1" id="KW-0963">Cytoplasm</keyword>
<keyword evidence="5" id="KW-0443">Lipid metabolism</keyword>
<dbReference type="GO" id="GO:0009245">
    <property type="term" value="P:lipid A biosynthetic process"/>
    <property type="evidence" value="ECO:0007669"/>
    <property type="project" value="UniProtKB-KW"/>
</dbReference>
<keyword evidence="6" id="KW-0012">Acyltransferase</keyword>
<name>X0S0L0_9ZZZZ</name>
<dbReference type="GO" id="GO:0016020">
    <property type="term" value="C:membrane"/>
    <property type="evidence" value="ECO:0007669"/>
    <property type="project" value="GOC"/>
</dbReference>
<dbReference type="GO" id="GO:0008780">
    <property type="term" value="F:acyl-[acyl-carrier-protein]-UDP-N-acetylglucosamine O-acyltransferase activity"/>
    <property type="evidence" value="ECO:0007669"/>
    <property type="project" value="InterPro"/>
</dbReference>
<keyword evidence="2" id="KW-0444">Lipid biosynthesis</keyword>
<evidence type="ECO:0000256" key="2">
    <source>
        <dbReference type="ARBA" id="ARBA00022516"/>
    </source>
</evidence>
<dbReference type="InterPro" id="IPR011004">
    <property type="entry name" value="Trimer_LpxA-like_sf"/>
</dbReference>
<proteinExistence type="predicted"/>
<accession>X0S0L0</accession>
<dbReference type="InterPro" id="IPR018357">
    <property type="entry name" value="Hexapep_transf_CS"/>
</dbReference>
<dbReference type="NCBIfam" id="NF003657">
    <property type="entry name" value="PRK05289.1"/>
    <property type="match status" value="1"/>
</dbReference>
<evidence type="ECO:0000313" key="8">
    <source>
        <dbReference type="EMBL" id="GAF68806.1"/>
    </source>
</evidence>
<evidence type="ECO:0000256" key="6">
    <source>
        <dbReference type="ARBA" id="ARBA00023315"/>
    </source>
</evidence>
<evidence type="ECO:0000256" key="3">
    <source>
        <dbReference type="ARBA" id="ARBA00022556"/>
    </source>
</evidence>
<dbReference type="InterPro" id="IPR029098">
    <property type="entry name" value="Acetyltransf_C"/>
</dbReference>
<dbReference type="EMBL" id="BARS01002515">
    <property type="protein sequence ID" value="GAF68806.1"/>
    <property type="molecule type" value="Genomic_DNA"/>
</dbReference>
<sequence length="267" mass="29564">YRRTDKKMNTFIHPTAIIDSKAELDQGVKICPYCIIGPNTKIGKKTKISALATIEEWTEIGEECTISQGVIIGTLPQDTGFENKKSFVKIGDRNLIREYTTIHRGSKEGSSTRIGNDNFLMAYSHIAHNCLIEDGVVIANAGTLAGYVTVEKKVMIGGLSAVHQYVKIGAYSIIGGCSKVVKDIPPYTKADGRPARLWGLNSIGLKRANFSLETRNILKKAYKTLFRSSLNTSQALKKIENELEANPEIQHLCQFIQSSKRGICKER</sequence>
<keyword evidence="4" id="KW-0808">Transferase</keyword>
<dbReference type="SUPFAM" id="SSF51161">
    <property type="entry name" value="Trimeric LpxA-like enzymes"/>
    <property type="match status" value="1"/>
</dbReference>
<keyword evidence="3" id="KW-0441">Lipid A biosynthesis</keyword>
<dbReference type="Pfam" id="PF00132">
    <property type="entry name" value="Hexapep"/>
    <property type="match status" value="2"/>
</dbReference>
<dbReference type="Pfam" id="PF13720">
    <property type="entry name" value="Acetyltransf_11"/>
    <property type="match status" value="1"/>
</dbReference>
<dbReference type="PROSITE" id="PS00101">
    <property type="entry name" value="HEXAPEP_TRANSFERASES"/>
    <property type="match status" value="1"/>
</dbReference>
<dbReference type="InterPro" id="IPR037157">
    <property type="entry name" value="Acetyltransf_C_sf"/>
</dbReference>
<dbReference type="InterPro" id="IPR001451">
    <property type="entry name" value="Hexapep"/>
</dbReference>
<comment type="caution">
    <text evidence="8">The sequence shown here is derived from an EMBL/GenBank/DDBJ whole genome shotgun (WGS) entry which is preliminary data.</text>
</comment>
<dbReference type="Gene3D" id="2.160.10.10">
    <property type="entry name" value="Hexapeptide repeat proteins"/>
    <property type="match status" value="1"/>
</dbReference>
<dbReference type="PANTHER" id="PTHR43480:SF1">
    <property type="entry name" value="ACYL-[ACYL-CARRIER-PROTEIN]--UDP-N-ACETYLGLUCOSAMINE O-ACYLTRANSFERASE, MITOCHONDRIAL-RELATED"/>
    <property type="match status" value="1"/>
</dbReference>
<dbReference type="InterPro" id="IPR010137">
    <property type="entry name" value="Lipid_A_LpxA"/>
</dbReference>
<dbReference type="PIRSF" id="PIRSF000456">
    <property type="entry name" value="UDP-GlcNAc_acltr"/>
    <property type="match status" value="1"/>
</dbReference>
<evidence type="ECO:0000256" key="1">
    <source>
        <dbReference type="ARBA" id="ARBA00022490"/>
    </source>
</evidence>
<protein>
    <recommendedName>
        <fullName evidence="7">UDP N-acetylglucosamine O-acyltransferase C-terminal domain-containing protein</fullName>
    </recommendedName>
</protein>
<dbReference type="Gene3D" id="1.20.1180.10">
    <property type="entry name" value="Udp N-acetylglucosamine O-acyltransferase, C-terminal domain"/>
    <property type="match status" value="1"/>
</dbReference>
<dbReference type="NCBIfam" id="TIGR01852">
    <property type="entry name" value="lipid_A_lpxA"/>
    <property type="match status" value="1"/>
</dbReference>
<feature type="non-terminal residue" evidence="8">
    <location>
        <position position="1"/>
    </location>
</feature>
<dbReference type="AlphaFoldDB" id="X0S0L0"/>
<evidence type="ECO:0000259" key="7">
    <source>
        <dbReference type="Pfam" id="PF13720"/>
    </source>
</evidence>
<gene>
    <name evidence="8" type="ORF">S01H1_04798</name>
</gene>
<dbReference type="CDD" id="cd03351">
    <property type="entry name" value="LbH_UDP-GlcNAc_AT"/>
    <property type="match status" value="1"/>
</dbReference>
<reference evidence="8" key="1">
    <citation type="journal article" date="2014" name="Front. Microbiol.">
        <title>High frequency of phylogenetically diverse reductive dehalogenase-homologous genes in deep subseafloor sedimentary metagenomes.</title>
        <authorList>
            <person name="Kawai M."/>
            <person name="Futagami T."/>
            <person name="Toyoda A."/>
            <person name="Takaki Y."/>
            <person name="Nishi S."/>
            <person name="Hori S."/>
            <person name="Arai W."/>
            <person name="Tsubouchi T."/>
            <person name="Morono Y."/>
            <person name="Uchiyama I."/>
            <person name="Ito T."/>
            <person name="Fujiyama A."/>
            <person name="Inagaki F."/>
            <person name="Takami H."/>
        </authorList>
    </citation>
    <scope>NUCLEOTIDE SEQUENCE</scope>
    <source>
        <strain evidence="8">Expedition CK06-06</strain>
    </source>
</reference>
<organism evidence="8">
    <name type="scientific">marine sediment metagenome</name>
    <dbReference type="NCBI Taxonomy" id="412755"/>
    <lineage>
        <taxon>unclassified sequences</taxon>
        <taxon>metagenomes</taxon>
        <taxon>ecological metagenomes</taxon>
    </lineage>
</organism>
<dbReference type="PANTHER" id="PTHR43480">
    <property type="entry name" value="ACYL-[ACYL-CARRIER-PROTEIN]--UDP-N-ACETYLGLUCOSAMINE O-ACYLTRANSFERASE"/>
    <property type="match status" value="1"/>
</dbReference>
<evidence type="ECO:0000256" key="4">
    <source>
        <dbReference type="ARBA" id="ARBA00022679"/>
    </source>
</evidence>